<dbReference type="InterPro" id="IPR016032">
    <property type="entry name" value="Sig_transdc_resp-reg_C-effctor"/>
</dbReference>
<name>A0A495PLF3_9FLAO</name>
<organism evidence="8 9">
    <name type="scientific">Gillisia mitskevichiae</name>
    <dbReference type="NCBI Taxonomy" id="270921"/>
    <lineage>
        <taxon>Bacteria</taxon>
        <taxon>Pseudomonadati</taxon>
        <taxon>Bacteroidota</taxon>
        <taxon>Flavobacteriia</taxon>
        <taxon>Flavobacteriales</taxon>
        <taxon>Flavobacteriaceae</taxon>
        <taxon>Gillisia</taxon>
    </lineage>
</organism>
<dbReference type="InterPro" id="IPR039420">
    <property type="entry name" value="WalR-like"/>
</dbReference>
<dbReference type="CDD" id="cd06170">
    <property type="entry name" value="LuxR_C_like"/>
    <property type="match status" value="1"/>
</dbReference>
<dbReference type="InterPro" id="IPR000792">
    <property type="entry name" value="Tscrpt_reg_LuxR_C"/>
</dbReference>
<dbReference type="GO" id="GO:0003677">
    <property type="term" value="F:DNA binding"/>
    <property type="evidence" value="ECO:0007669"/>
    <property type="project" value="UniProtKB-KW"/>
</dbReference>
<dbReference type="Proteomes" id="UP000276282">
    <property type="component" value="Unassembled WGS sequence"/>
</dbReference>
<evidence type="ECO:0000313" key="9">
    <source>
        <dbReference type="Proteomes" id="UP000276282"/>
    </source>
</evidence>
<keyword evidence="3" id="KW-0238">DNA-binding</keyword>
<evidence type="ECO:0000256" key="5">
    <source>
        <dbReference type="PROSITE-ProRule" id="PRU00169"/>
    </source>
</evidence>
<dbReference type="SMART" id="SM00448">
    <property type="entry name" value="REC"/>
    <property type="match status" value="1"/>
</dbReference>
<dbReference type="Gene3D" id="3.40.50.2300">
    <property type="match status" value="1"/>
</dbReference>
<keyword evidence="4" id="KW-0804">Transcription</keyword>
<dbReference type="SUPFAM" id="SSF52172">
    <property type="entry name" value="CheY-like"/>
    <property type="match status" value="1"/>
</dbReference>
<dbReference type="SUPFAM" id="SSF46894">
    <property type="entry name" value="C-terminal effector domain of the bipartite response regulators"/>
    <property type="match status" value="1"/>
</dbReference>
<dbReference type="PRINTS" id="PR00038">
    <property type="entry name" value="HTHLUXR"/>
</dbReference>
<dbReference type="PANTHER" id="PTHR43214">
    <property type="entry name" value="TWO-COMPONENT RESPONSE REGULATOR"/>
    <property type="match status" value="1"/>
</dbReference>
<accession>A0A495PLF3</accession>
<proteinExistence type="predicted"/>
<evidence type="ECO:0000259" key="7">
    <source>
        <dbReference type="PROSITE" id="PS50110"/>
    </source>
</evidence>
<dbReference type="SMART" id="SM00421">
    <property type="entry name" value="HTH_LUXR"/>
    <property type="match status" value="1"/>
</dbReference>
<evidence type="ECO:0000259" key="6">
    <source>
        <dbReference type="PROSITE" id="PS50043"/>
    </source>
</evidence>
<dbReference type="AlphaFoldDB" id="A0A495PLF3"/>
<feature type="domain" description="HTH luxR-type" evidence="6">
    <location>
        <begin position="140"/>
        <end position="205"/>
    </location>
</feature>
<dbReference type="InterPro" id="IPR058245">
    <property type="entry name" value="NreC/VraR/RcsB-like_REC"/>
</dbReference>
<sequence length="209" mass="24114">MKKTILIVDDHTLFAQSLQGLVNSFQEYEVIKVLKNGQELVDYFNSNNKRPDIILLDIRMPIMDGVATMSWLKDQFPEQKTLALTMEHDEEIIIKMVRAGCRGYLLKDIEPEEFLYALESVSTSGYYFSQEIEDVLDHPGTKNYGNLSNREMEFLNYACSEKTYKEVAEEMNLSPKTIDGYRESLFSKLQVKSRVGMVLFAVKNNIVKI</sequence>
<dbReference type="GO" id="GO:0006355">
    <property type="term" value="P:regulation of DNA-templated transcription"/>
    <property type="evidence" value="ECO:0007669"/>
    <property type="project" value="InterPro"/>
</dbReference>
<dbReference type="Pfam" id="PF00072">
    <property type="entry name" value="Response_reg"/>
    <property type="match status" value="1"/>
</dbReference>
<keyword evidence="2" id="KW-0805">Transcription regulation</keyword>
<dbReference type="GO" id="GO:0000160">
    <property type="term" value="P:phosphorelay signal transduction system"/>
    <property type="evidence" value="ECO:0007669"/>
    <property type="project" value="InterPro"/>
</dbReference>
<dbReference type="InterPro" id="IPR001789">
    <property type="entry name" value="Sig_transdc_resp-reg_receiver"/>
</dbReference>
<gene>
    <name evidence="8" type="ORF">BC962_2463</name>
</gene>
<evidence type="ECO:0000256" key="2">
    <source>
        <dbReference type="ARBA" id="ARBA00023015"/>
    </source>
</evidence>
<dbReference type="RefSeq" id="WP_121346282.1">
    <property type="nucleotide sequence ID" value="NZ_RBLG01000003.1"/>
</dbReference>
<feature type="domain" description="Response regulatory" evidence="7">
    <location>
        <begin position="4"/>
        <end position="122"/>
    </location>
</feature>
<dbReference type="OrthoDB" id="9797341at2"/>
<dbReference type="PANTHER" id="PTHR43214:SF41">
    <property type="entry name" value="NITRATE_NITRITE RESPONSE REGULATOR PROTEIN NARP"/>
    <property type="match status" value="1"/>
</dbReference>
<evidence type="ECO:0000256" key="1">
    <source>
        <dbReference type="ARBA" id="ARBA00022553"/>
    </source>
</evidence>
<evidence type="ECO:0000256" key="3">
    <source>
        <dbReference type="ARBA" id="ARBA00023125"/>
    </source>
</evidence>
<dbReference type="CDD" id="cd17535">
    <property type="entry name" value="REC_NarL-like"/>
    <property type="match status" value="1"/>
</dbReference>
<feature type="modified residue" description="4-aspartylphosphate" evidence="5">
    <location>
        <position position="57"/>
    </location>
</feature>
<dbReference type="InterPro" id="IPR011006">
    <property type="entry name" value="CheY-like_superfamily"/>
</dbReference>
<evidence type="ECO:0000313" key="8">
    <source>
        <dbReference type="EMBL" id="RKS50690.1"/>
    </source>
</evidence>
<dbReference type="EMBL" id="RBLG01000003">
    <property type="protein sequence ID" value="RKS50690.1"/>
    <property type="molecule type" value="Genomic_DNA"/>
</dbReference>
<protein>
    <submittedName>
        <fullName evidence="8">LuxR family two component transcriptional regulator</fullName>
    </submittedName>
</protein>
<evidence type="ECO:0000256" key="4">
    <source>
        <dbReference type="ARBA" id="ARBA00023163"/>
    </source>
</evidence>
<dbReference type="Pfam" id="PF00196">
    <property type="entry name" value="GerE"/>
    <property type="match status" value="1"/>
</dbReference>
<comment type="caution">
    <text evidence="8">The sequence shown here is derived from an EMBL/GenBank/DDBJ whole genome shotgun (WGS) entry which is preliminary data.</text>
</comment>
<dbReference type="PROSITE" id="PS50043">
    <property type="entry name" value="HTH_LUXR_2"/>
    <property type="match status" value="1"/>
</dbReference>
<reference evidence="8 9" key="1">
    <citation type="submission" date="2018-10" db="EMBL/GenBank/DDBJ databases">
        <title>Genomic Encyclopedia of Archaeal and Bacterial Type Strains, Phase II (KMG-II): from individual species to whole genera.</title>
        <authorList>
            <person name="Goeker M."/>
        </authorList>
    </citation>
    <scope>NUCLEOTIDE SEQUENCE [LARGE SCALE GENOMIC DNA]</scope>
    <source>
        <strain evidence="8 9">DSM 19839</strain>
    </source>
</reference>
<keyword evidence="9" id="KW-1185">Reference proteome</keyword>
<dbReference type="PROSITE" id="PS50110">
    <property type="entry name" value="RESPONSE_REGULATORY"/>
    <property type="match status" value="1"/>
</dbReference>
<keyword evidence="1 5" id="KW-0597">Phosphoprotein</keyword>